<dbReference type="RefSeq" id="WP_012111528.1">
    <property type="nucleotide sequence ID" value="NC_009719.1"/>
</dbReference>
<dbReference type="STRING" id="402881.Plav_2608"/>
<dbReference type="CDD" id="cd00038">
    <property type="entry name" value="CAP_ED"/>
    <property type="match status" value="1"/>
</dbReference>
<dbReference type="InterPro" id="IPR012318">
    <property type="entry name" value="HTH_CRP"/>
</dbReference>
<evidence type="ECO:0000259" key="4">
    <source>
        <dbReference type="PROSITE" id="PS50042"/>
    </source>
</evidence>
<sequence length="239" mass="26001">MNGKALRHILARSEWFASLPPALAEGIVAEARIRRFRNRPIYLTGDAPNGLFLLLAGEVRIVHHASDGSPALLGATNPGTWFGESSMLDGRPRFSDAVAIGEASVLQLTPAAFRKLTEGSAAHYAAFTRLLCEHYRLAIAHIVSTATLPAMTRLAQRLLYFAEEEGKSLPGRRAVEFRLSQQNLATTVGISRQTLNGLLKQLESQGLIETGYAKITLKKPAALQRLARREPEQLPPGGS</sequence>
<dbReference type="InterPro" id="IPR014710">
    <property type="entry name" value="RmlC-like_jellyroll"/>
</dbReference>
<dbReference type="Pfam" id="PF13545">
    <property type="entry name" value="HTH_Crp_2"/>
    <property type="match status" value="1"/>
</dbReference>
<dbReference type="AlphaFoldDB" id="A7HWD3"/>
<keyword evidence="2" id="KW-0238">DNA-binding</keyword>
<organism evidence="6 7">
    <name type="scientific">Parvibaculum lavamentivorans (strain DS-1 / DSM 13023 / NCIMB 13966)</name>
    <dbReference type="NCBI Taxonomy" id="402881"/>
    <lineage>
        <taxon>Bacteria</taxon>
        <taxon>Pseudomonadati</taxon>
        <taxon>Pseudomonadota</taxon>
        <taxon>Alphaproteobacteria</taxon>
        <taxon>Hyphomicrobiales</taxon>
        <taxon>Parvibaculaceae</taxon>
        <taxon>Parvibaculum</taxon>
    </lineage>
</organism>
<dbReference type="SUPFAM" id="SSF46785">
    <property type="entry name" value="Winged helix' DNA-binding domain"/>
    <property type="match status" value="1"/>
</dbReference>
<feature type="domain" description="HTH crp-type" evidence="5">
    <location>
        <begin position="148"/>
        <end position="221"/>
    </location>
</feature>
<evidence type="ECO:0000313" key="7">
    <source>
        <dbReference type="Proteomes" id="UP000006377"/>
    </source>
</evidence>
<dbReference type="Pfam" id="PF00027">
    <property type="entry name" value="cNMP_binding"/>
    <property type="match status" value="1"/>
</dbReference>
<evidence type="ECO:0000256" key="3">
    <source>
        <dbReference type="ARBA" id="ARBA00023163"/>
    </source>
</evidence>
<dbReference type="InterPro" id="IPR036388">
    <property type="entry name" value="WH-like_DNA-bd_sf"/>
</dbReference>
<keyword evidence="7" id="KW-1185">Reference proteome</keyword>
<feature type="domain" description="Cyclic nucleotide-binding" evidence="4">
    <location>
        <begin position="41"/>
        <end position="116"/>
    </location>
</feature>
<evidence type="ECO:0000313" key="6">
    <source>
        <dbReference type="EMBL" id="ABS64216.1"/>
    </source>
</evidence>
<evidence type="ECO:0000256" key="1">
    <source>
        <dbReference type="ARBA" id="ARBA00023015"/>
    </source>
</evidence>
<keyword evidence="3" id="KW-0804">Transcription</keyword>
<dbReference type="KEGG" id="pla:Plav_2608"/>
<dbReference type="SUPFAM" id="SSF51206">
    <property type="entry name" value="cAMP-binding domain-like"/>
    <property type="match status" value="1"/>
</dbReference>
<keyword evidence="1" id="KW-0805">Transcription regulation</keyword>
<evidence type="ECO:0000256" key="2">
    <source>
        <dbReference type="ARBA" id="ARBA00023125"/>
    </source>
</evidence>
<dbReference type="InterPro" id="IPR000595">
    <property type="entry name" value="cNMP-bd_dom"/>
</dbReference>
<protein>
    <submittedName>
        <fullName evidence="6">Putative transcriptional regulator, Crp/Fnr family</fullName>
    </submittedName>
</protein>
<accession>A7HWD3</accession>
<proteinExistence type="predicted"/>
<dbReference type="InterPro" id="IPR050397">
    <property type="entry name" value="Env_Response_Regulators"/>
</dbReference>
<dbReference type="PANTHER" id="PTHR24567">
    <property type="entry name" value="CRP FAMILY TRANSCRIPTIONAL REGULATORY PROTEIN"/>
    <property type="match status" value="1"/>
</dbReference>
<gene>
    <name evidence="6" type="ordered locus">Plav_2608</name>
</gene>
<dbReference type="InterPro" id="IPR036390">
    <property type="entry name" value="WH_DNA-bd_sf"/>
</dbReference>
<dbReference type="PROSITE" id="PS50042">
    <property type="entry name" value="CNMP_BINDING_3"/>
    <property type="match status" value="1"/>
</dbReference>
<name>A7HWD3_PARL1</name>
<dbReference type="Proteomes" id="UP000006377">
    <property type="component" value="Chromosome"/>
</dbReference>
<reference evidence="6 7" key="1">
    <citation type="journal article" date="2011" name="Stand. Genomic Sci.">
        <title>Complete genome sequence of Parvibaculum lavamentivorans type strain (DS-1(T)).</title>
        <authorList>
            <person name="Schleheck D."/>
            <person name="Weiss M."/>
            <person name="Pitluck S."/>
            <person name="Bruce D."/>
            <person name="Land M.L."/>
            <person name="Han S."/>
            <person name="Saunders E."/>
            <person name="Tapia R."/>
            <person name="Detter C."/>
            <person name="Brettin T."/>
            <person name="Han J."/>
            <person name="Woyke T."/>
            <person name="Goodwin L."/>
            <person name="Pennacchio L."/>
            <person name="Nolan M."/>
            <person name="Cook A.M."/>
            <person name="Kjelleberg S."/>
            <person name="Thomas T."/>
        </authorList>
    </citation>
    <scope>NUCLEOTIDE SEQUENCE [LARGE SCALE GENOMIC DNA]</scope>
    <source>
        <strain evidence="7">DS-1 / DSM 13023 / NCIMB 13966</strain>
    </source>
</reference>
<dbReference type="HOGENOM" id="CLU_075053_3_4_5"/>
<dbReference type="EMBL" id="CP000774">
    <property type="protein sequence ID" value="ABS64216.1"/>
    <property type="molecule type" value="Genomic_DNA"/>
</dbReference>
<evidence type="ECO:0000259" key="5">
    <source>
        <dbReference type="PROSITE" id="PS51063"/>
    </source>
</evidence>
<dbReference type="Gene3D" id="1.10.10.10">
    <property type="entry name" value="Winged helix-like DNA-binding domain superfamily/Winged helix DNA-binding domain"/>
    <property type="match status" value="1"/>
</dbReference>
<dbReference type="Gene3D" id="2.60.120.10">
    <property type="entry name" value="Jelly Rolls"/>
    <property type="match status" value="1"/>
</dbReference>
<dbReference type="PANTHER" id="PTHR24567:SF74">
    <property type="entry name" value="HTH-TYPE TRANSCRIPTIONAL REGULATOR ARCR"/>
    <property type="match status" value="1"/>
</dbReference>
<dbReference type="GO" id="GO:0003677">
    <property type="term" value="F:DNA binding"/>
    <property type="evidence" value="ECO:0007669"/>
    <property type="project" value="UniProtKB-KW"/>
</dbReference>
<dbReference type="InterPro" id="IPR018490">
    <property type="entry name" value="cNMP-bd_dom_sf"/>
</dbReference>
<dbReference type="eggNOG" id="COG0664">
    <property type="taxonomic scope" value="Bacteria"/>
</dbReference>
<dbReference type="SMART" id="SM00419">
    <property type="entry name" value="HTH_CRP"/>
    <property type="match status" value="1"/>
</dbReference>
<dbReference type="GO" id="GO:0005829">
    <property type="term" value="C:cytosol"/>
    <property type="evidence" value="ECO:0007669"/>
    <property type="project" value="TreeGrafter"/>
</dbReference>
<dbReference type="PROSITE" id="PS51063">
    <property type="entry name" value="HTH_CRP_2"/>
    <property type="match status" value="1"/>
</dbReference>
<dbReference type="SMART" id="SM00100">
    <property type="entry name" value="cNMP"/>
    <property type="match status" value="1"/>
</dbReference>
<dbReference type="GO" id="GO:0003700">
    <property type="term" value="F:DNA-binding transcription factor activity"/>
    <property type="evidence" value="ECO:0007669"/>
    <property type="project" value="TreeGrafter"/>
</dbReference>